<organism evidence="2 3">
    <name type="scientific">Fadolivirus FV1/VV64</name>
    <dbReference type="NCBI Taxonomy" id="3070911"/>
    <lineage>
        <taxon>Viruses</taxon>
        <taxon>Varidnaviria</taxon>
        <taxon>Bamfordvirae</taxon>
        <taxon>Nucleocytoviricota</taxon>
        <taxon>Megaviricetes</taxon>
        <taxon>Imitervirales</taxon>
        <taxon>Mimiviridae</taxon>
        <taxon>Klosneuvirinae</taxon>
        <taxon>Fadolivirus</taxon>
        <taxon>Fadolivirus algeromassiliense</taxon>
    </lineage>
</organism>
<dbReference type="InterPro" id="IPR014710">
    <property type="entry name" value="RmlC-like_jellyroll"/>
</dbReference>
<evidence type="ECO:0000313" key="2">
    <source>
        <dbReference type="EMBL" id="QKF93886.1"/>
    </source>
</evidence>
<reference evidence="2 3" key="1">
    <citation type="submission" date="2020-04" db="EMBL/GenBank/DDBJ databases">
        <title>Advantages and limits of metagenomic assembly and binning of a giant virus.</title>
        <authorList>
            <person name="Schulz F."/>
            <person name="Andreani J."/>
            <person name="Francis R."/>
            <person name="Boudjemaa H."/>
            <person name="Bou Khalil J.Y."/>
            <person name="Lee J."/>
            <person name="La Scola B."/>
            <person name="Woyke T."/>
        </authorList>
    </citation>
    <scope>NUCLEOTIDE SEQUENCE [LARGE SCALE GENOMIC DNA]</scope>
    <source>
        <strain evidence="2 3">FV1/VV64</strain>
    </source>
</reference>
<gene>
    <name evidence="2" type="ORF">Fadolivirus_1_428</name>
</gene>
<dbReference type="SUPFAM" id="SSF51182">
    <property type="entry name" value="RmlC-like cupins"/>
    <property type="match status" value="1"/>
</dbReference>
<protein>
    <submittedName>
        <fullName evidence="2">Cupin 2 protein</fullName>
    </submittedName>
</protein>
<accession>A0A7D3QVL3</accession>
<dbReference type="Gene3D" id="2.60.120.10">
    <property type="entry name" value="Jelly Rolls"/>
    <property type="match status" value="1"/>
</dbReference>
<dbReference type="GO" id="GO:0016779">
    <property type="term" value="F:nucleotidyltransferase activity"/>
    <property type="evidence" value="ECO:0007669"/>
    <property type="project" value="InterPro"/>
</dbReference>
<sequence length="122" mass="14407">MQPEILKPIKIQKGWGYEIWMVNNNKYCGKILHFNENSKFSMHYHLLKDESWYVKSGTFILRWIDTSNANIVEQEIKENDSIRIPQGMPHQLETITGGEIIEISTQHFDYDSYRIMKGDGQK</sequence>
<dbReference type="EMBL" id="MT418680">
    <property type="protein sequence ID" value="QKF93886.1"/>
    <property type="molecule type" value="Genomic_DNA"/>
</dbReference>
<name>A0A7D3QVL3_9VIRU</name>
<keyword evidence="3" id="KW-1185">Reference proteome</keyword>
<dbReference type="InterPro" id="IPR001538">
    <property type="entry name" value="Man6P_isomerase-2_C"/>
</dbReference>
<dbReference type="GO" id="GO:0005976">
    <property type="term" value="P:polysaccharide metabolic process"/>
    <property type="evidence" value="ECO:0007669"/>
    <property type="project" value="InterPro"/>
</dbReference>
<evidence type="ECO:0000313" key="3">
    <source>
        <dbReference type="Proteomes" id="UP001162001"/>
    </source>
</evidence>
<feature type="domain" description="Mannose-6-phosphate isomerase type II C-terminal" evidence="1">
    <location>
        <begin position="10"/>
        <end position="104"/>
    </location>
</feature>
<evidence type="ECO:0000259" key="1">
    <source>
        <dbReference type="Pfam" id="PF01050"/>
    </source>
</evidence>
<dbReference type="Pfam" id="PF01050">
    <property type="entry name" value="MannoseP_isomer"/>
    <property type="match status" value="1"/>
</dbReference>
<dbReference type="Proteomes" id="UP001162001">
    <property type="component" value="Segment"/>
</dbReference>
<proteinExistence type="predicted"/>
<dbReference type="InterPro" id="IPR011051">
    <property type="entry name" value="RmlC_Cupin_sf"/>
</dbReference>